<dbReference type="OMA" id="YSGGHQI"/>
<dbReference type="InterPro" id="IPR038941">
    <property type="entry name" value="At4g14100-like"/>
</dbReference>
<proteinExistence type="predicted"/>
<dbReference type="PANTHER" id="PTHR33880:SF12">
    <property type="entry name" value="TRANSFERRING GLYCOSYL GROUPS, PUTATIVE-RELATED"/>
    <property type="match status" value="1"/>
</dbReference>
<evidence type="ECO:0008006" key="3">
    <source>
        <dbReference type="Google" id="ProtNLM"/>
    </source>
</evidence>
<dbReference type="PANTHER" id="PTHR33880">
    <property type="entry name" value="EXPRESSED PROTEIN"/>
    <property type="match status" value="1"/>
</dbReference>
<dbReference type="OrthoDB" id="406551at2759"/>
<dbReference type="EMBL" id="JABCRI010000015">
    <property type="protein sequence ID" value="KAF8392945.1"/>
    <property type="molecule type" value="Genomic_DNA"/>
</dbReference>
<dbReference type="Proteomes" id="UP000655225">
    <property type="component" value="Unassembled WGS sequence"/>
</dbReference>
<gene>
    <name evidence="1" type="ORF">HHK36_021185</name>
</gene>
<evidence type="ECO:0000313" key="1">
    <source>
        <dbReference type="EMBL" id="KAF8392945.1"/>
    </source>
</evidence>
<name>A0A834YRM2_TETSI</name>
<organism evidence="1 2">
    <name type="scientific">Tetracentron sinense</name>
    <name type="common">Spur-leaf</name>
    <dbReference type="NCBI Taxonomy" id="13715"/>
    <lineage>
        <taxon>Eukaryota</taxon>
        <taxon>Viridiplantae</taxon>
        <taxon>Streptophyta</taxon>
        <taxon>Embryophyta</taxon>
        <taxon>Tracheophyta</taxon>
        <taxon>Spermatophyta</taxon>
        <taxon>Magnoliopsida</taxon>
        <taxon>Trochodendrales</taxon>
        <taxon>Trochodendraceae</taxon>
        <taxon>Tetracentron</taxon>
    </lineage>
</organism>
<protein>
    <recommendedName>
        <fullName evidence="3">Transferase</fullName>
    </recommendedName>
</protein>
<evidence type="ECO:0000313" key="2">
    <source>
        <dbReference type="Proteomes" id="UP000655225"/>
    </source>
</evidence>
<comment type="caution">
    <text evidence="1">The sequence shown here is derived from an EMBL/GenBank/DDBJ whole genome shotgun (WGS) entry which is preliminary data.</text>
</comment>
<keyword evidence="2" id="KW-1185">Reference proteome</keyword>
<dbReference type="AlphaFoldDB" id="A0A834YRM2"/>
<reference evidence="1 2" key="1">
    <citation type="submission" date="2020-04" db="EMBL/GenBank/DDBJ databases">
        <title>Plant Genome Project.</title>
        <authorList>
            <person name="Zhang R.-G."/>
        </authorList>
    </citation>
    <scope>NUCLEOTIDE SEQUENCE [LARGE SCALE GENOMIC DNA]</scope>
    <source>
        <strain evidence="1">YNK0</strain>
        <tissue evidence="1">Leaf</tissue>
    </source>
</reference>
<sequence length="202" mass="23377">MVIWTSQFDESLAPSPQPWPERFHALLYMNLTSTRLQITDLWYDWPKGRNINIIQKQLGELLYDVEWNNGTSFYYTLGANGTCETILFEVGIPRPDWLNGATYLGTDYTDGFLCNVWEKVDFISYYEDVATKRPVRWDFYDGISTHVFAYEVGSVLPDSHVQAPAYCFSQDNNKMSFDPEILVRRNIDGLLDFDLRKLTGGP</sequence>
<accession>A0A834YRM2</accession>